<keyword evidence="8 9" id="KW-0472">Membrane</keyword>
<dbReference type="RefSeq" id="WP_083583733.1">
    <property type="nucleotide sequence ID" value="NZ_JAWKJJ010000001.1"/>
</dbReference>
<evidence type="ECO:0000256" key="3">
    <source>
        <dbReference type="ARBA" id="ARBA00022670"/>
    </source>
</evidence>
<evidence type="ECO:0000313" key="12">
    <source>
        <dbReference type="Proteomes" id="UP001275440"/>
    </source>
</evidence>
<evidence type="ECO:0000256" key="9">
    <source>
        <dbReference type="HAMAP-Rule" id="MF_00161"/>
    </source>
</evidence>
<keyword evidence="3 9" id="KW-0645">Protease</keyword>
<dbReference type="PANTHER" id="PTHR33695">
    <property type="entry name" value="LIPOPROTEIN SIGNAL PEPTIDASE"/>
    <property type="match status" value="1"/>
</dbReference>
<feature type="active site" evidence="9">
    <location>
        <position position="141"/>
    </location>
</feature>
<evidence type="ECO:0000256" key="5">
    <source>
        <dbReference type="ARBA" id="ARBA00022750"/>
    </source>
</evidence>
<keyword evidence="7 9" id="KW-1133">Transmembrane helix</keyword>
<proteinExistence type="inferred from homology"/>
<dbReference type="HAMAP" id="MF_00161">
    <property type="entry name" value="LspA"/>
    <property type="match status" value="1"/>
</dbReference>
<feature type="active site" evidence="9">
    <location>
        <position position="155"/>
    </location>
</feature>
<evidence type="ECO:0000256" key="4">
    <source>
        <dbReference type="ARBA" id="ARBA00022692"/>
    </source>
</evidence>
<keyword evidence="6 9" id="KW-0378">Hydrolase</keyword>
<keyword evidence="12" id="KW-1185">Reference proteome</keyword>
<dbReference type="EMBL" id="WBMO01000005">
    <property type="protein sequence ID" value="MDV2477536.1"/>
    <property type="molecule type" value="Genomic_DNA"/>
</dbReference>
<evidence type="ECO:0000256" key="6">
    <source>
        <dbReference type="ARBA" id="ARBA00022801"/>
    </source>
</evidence>
<organism evidence="11 12">
    <name type="scientific">Rhodococcus zopfii</name>
    <dbReference type="NCBI Taxonomy" id="43772"/>
    <lineage>
        <taxon>Bacteria</taxon>
        <taxon>Bacillati</taxon>
        <taxon>Actinomycetota</taxon>
        <taxon>Actinomycetes</taxon>
        <taxon>Mycobacteriales</taxon>
        <taxon>Nocardiaceae</taxon>
        <taxon>Rhodococcus</taxon>
    </lineage>
</organism>
<comment type="catalytic activity">
    <reaction evidence="9">
        <text>Release of signal peptides from bacterial membrane prolipoproteins. Hydrolyzes -Xaa-Yaa-Zaa-|-(S,diacylglyceryl)Cys-, in which Xaa is hydrophobic (preferably Leu), and Yaa (Ala or Ser) and Zaa (Gly or Ala) have small, neutral side chains.</text>
        <dbReference type="EC" id="3.4.23.36"/>
    </reaction>
</comment>
<evidence type="ECO:0000256" key="10">
    <source>
        <dbReference type="RuleBase" id="RU004181"/>
    </source>
</evidence>
<evidence type="ECO:0000256" key="8">
    <source>
        <dbReference type="ARBA" id="ARBA00023136"/>
    </source>
</evidence>
<reference evidence="11 12" key="1">
    <citation type="submission" date="2019-10" db="EMBL/GenBank/DDBJ databases">
        <title>Draft Genome Assembly of Rhodococcus zopfii DSM44189.</title>
        <authorList>
            <person name="Sutton J.M."/>
            <person name="Akob D.M."/>
            <person name="Bushman T.J."/>
        </authorList>
    </citation>
    <scope>NUCLEOTIDE SEQUENCE [LARGE SCALE GENOMIC DNA]</scope>
    <source>
        <strain evidence="11 12">DSM 44189</strain>
    </source>
</reference>
<keyword evidence="5 9" id="KW-0064">Aspartyl protease</keyword>
<comment type="caution">
    <text evidence="11">The sequence shown here is derived from an EMBL/GenBank/DDBJ whole genome shotgun (WGS) entry which is preliminary data.</text>
</comment>
<feature type="transmembrane region" description="Helical" evidence="9">
    <location>
        <begin position="149"/>
        <end position="171"/>
    </location>
</feature>
<dbReference type="InterPro" id="IPR001872">
    <property type="entry name" value="Peptidase_A8"/>
</dbReference>
<comment type="pathway">
    <text evidence="9">Protein modification; lipoprotein biosynthesis (signal peptide cleavage).</text>
</comment>
<evidence type="ECO:0000256" key="7">
    <source>
        <dbReference type="ARBA" id="ARBA00022989"/>
    </source>
</evidence>
<comment type="caution">
    <text evidence="9">Lacks conserved residue(s) required for the propagation of feature annotation.</text>
</comment>
<dbReference type="Pfam" id="PF01252">
    <property type="entry name" value="Peptidase_A8"/>
    <property type="match status" value="1"/>
</dbReference>
<evidence type="ECO:0000256" key="1">
    <source>
        <dbReference type="ARBA" id="ARBA00006139"/>
    </source>
</evidence>
<feature type="transmembrane region" description="Helical" evidence="9">
    <location>
        <begin position="84"/>
        <end position="102"/>
    </location>
</feature>
<dbReference type="EC" id="3.4.23.36" evidence="9"/>
<feature type="transmembrane region" description="Helical" evidence="9">
    <location>
        <begin position="108"/>
        <end position="129"/>
    </location>
</feature>
<comment type="similarity">
    <text evidence="1 9 10">Belongs to the peptidase A8 family.</text>
</comment>
<dbReference type="Proteomes" id="UP001275440">
    <property type="component" value="Unassembled WGS sequence"/>
</dbReference>
<accession>A0ABU3WU38</accession>
<keyword evidence="2 9" id="KW-1003">Cell membrane</keyword>
<comment type="function">
    <text evidence="9">This protein specifically catalyzes the removal of signal peptides from prolipoproteins.</text>
</comment>
<comment type="subcellular location">
    <subcellularLocation>
        <location evidence="9">Cell membrane</location>
        <topology evidence="9">Multi-pass membrane protein</topology>
    </subcellularLocation>
</comment>
<keyword evidence="4 9" id="KW-0812">Transmembrane</keyword>
<dbReference type="PRINTS" id="PR00781">
    <property type="entry name" value="LIPOSIGPTASE"/>
</dbReference>
<evidence type="ECO:0000313" key="11">
    <source>
        <dbReference type="EMBL" id="MDV2477536.1"/>
    </source>
</evidence>
<evidence type="ECO:0000256" key="2">
    <source>
        <dbReference type="ARBA" id="ARBA00022475"/>
    </source>
</evidence>
<gene>
    <name evidence="9" type="primary">lspA</name>
    <name evidence="11" type="ORF">F8M49_23020</name>
</gene>
<dbReference type="PANTHER" id="PTHR33695:SF1">
    <property type="entry name" value="LIPOPROTEIN SIGNAL PEPTIDASE"/>
    <property type="match status" value="1"/>
</dbReference>
<name>A0ABU3WU38_9NOCA</name>
<sequence length="184" mass="19155">MTKHPALAFAPPIGNDDAVPSTSRFLPWILALAAGVIAADQLSKWWAESALVPGRTTPVVGEILEWRLVYNSGAAFGLGAEHTWVLTVFAGLAVVALTVMATRPLTGAWTVGVGVLLGGVTSHLGDRLLRAPGFARGQVVDFIAYNKWFIGNVADIAIVGGAAFLAILTLLGMQTRPDTAAAPG</sequence>
<protein>
    <recommendedName>
        <fullName evidence="9">Lipoprotein signal peptidase</fullName>
        <ecNumber evidence="9">3.4.23.36</ecNumber>
    </recommendedName>
    <alternativeName>
        <fullName evidence="9">Prolipoprotein signal peptidase</fullName>
    </alternativeName>
    <alternativeName>
        <fullName evidence="9">Signal peptidase II</fullName>
        <shortName evidence="9">SPase II</shortName>
    </alternativeName>
</protein>